<feature type="transmembrane region" description="Helical" evidence="6">
    <location>
        <begin position="65"/>
        <end position="86"/>
    </location>
</feature>
<dbReference type="Proteomes" id="UP000315252">
    <property type="component" value="Unassembled WGS sequence"/>
</dbReference>
<dbReference type="AlphaFoldDB" id="A0A545TU54"/>
<organism evidence="7 8">
    <name type="scientific">Denitrobaculum tricleocarpae</name>
    <dbReference type="NCBI Taxonomy" id="2591009"/>
    <lineage>
        <taxon>Bacteria</taxon>
        <taxon>Pseudomonadati</taxon>
        <taxon>Pseudomonadota</taxon>
        <taxon>Alphaproteobacteria</taxon>
        <taxon>Rhodospirillales</taxon>
        <taxon>Rhodospirillaceae</taxon>
        <taxon>Denitrobaculum</taxon>
    </lineage>
</organism>
<evidence type="ECO:0000256" key="5">
    <source>
        <dbReference type="SAM" id="MobiDB-lite"/>
    </source>
</evidence>
<keyword evidence="2 6" id="KW-0812">Transmembrane</keyword>
<keyword evidence="4 6" id="KW-0472">Membrane</keyword>
<feature type="compositionally biased region" description="Basic and acidic residues" evidence="5">
    <location>
        <begin position="196"/>
        <end position="219"/>
    </location>
</feature>
<evidence type="ECO:0000313" key="8">
    <source>
        <dbReference type="Proteomes" id="UP000315252"/>
    </source>
</evidence>
<name>A0A545TU54_9PROT</name>
<comment type="caution">
    <text evidence="7">The sequence shown here is derived from an EMBL/GenBank/DDBJ whole genome shotgun (WGS) entry which is preliminary data.</text>
</comment>
<keyword evidence="8" id="KW-1185">Reference proteome</keyword>
<evidence type="ECO:0000313" key="7">
    <source>
        <dbReference type="EMBL" id="TQV80691.1"/>
    </source>
</evidence>
<dbReference type="Pfam" id="PF02674">
    <property type="entry name" value="Colicin_V"/>
    <property type="match status" value="1"/>
</dbReference>
<keyword evidence="3 6" id="KW-1133">Transmembrane helix</keyword>
<feature type="transmembrane region" description="Helical" evidence="6">
    <location>
        <begin position="33"/>
        <end position="53"/>
    </location>
</feature>
<feature type="transmembrane region" description="Helical" evidence="6">
    <location>
        <begin position="106"/>
        <end position="126"/>
    </location>
</feature>
<evidence type="ECO:0000256" key="4">
    <source>
        <dbReference type="ARBA" id="ARBA00023136"/>
    </source>
</evidence>
<evidence type="ECO:0000256" key="6">
    <source>
        <dbReference type="SAM" id="Phobius"/>
    </source>
</evidence>
<comment type="subcellular location">
    <subcellularLocation>
        <location evidence="1">Membrane</location>
        <topology evidence="1">Multi-pass membrane protein</topology>
    </subcellularLocation>
</comment>
<evidence type="ECO:0000256" key="1">
    <source>
        <dbReference type="ARBA" id="ARBA00004141"/>
    </source>
</evidence>
<dbReference type="GO" id="GO:0009403">
    <property type="term" value="P:toxin biosynthetic process"/>
    <property type="evidence" value="ECO:0007669"/>
    <property type="project" value="InterPro"/>
</dbReference>
<accession>A0A545TU54</accession>
<dbReference type="PANTHER" id="PTHR36926">
    <property type="entry name" value="COLICIN V PRODUCTION PROTEIN"/>
    <property type="match status" value="1"/>
</dbReference>
<dbReference type="RefSeq" id="WP_142896405.1">
    <property type="nucleotide sequence ID" value="NZ_ML660054.1"/>
</dbReference>
<feature type="region of interest" description="Disordered" evidence="5">
    <location>
        <begin position="183"/>
        <end position="233"/>
    </location>
</feature>
<dbReference type="OrthoDB" id="9806894at2"/>
<evidence type="ECO:0000256" key="3">
    <source>
        <dbReference type="ARBA" id="ARBA00022989"/>
    </source>
</evidence>
<reference evidence="7 8" key="1">
    <citation type="submission" date="2019-06" db="EMBL/GenBank/DDBJ databases">
        <title>Whole genome sequence for Rhodospirillaceae sp. R148.</title>
        <authorList>
            <person name="Wang G."/>
        </authorList>
    </citation>
    <scope>NUCLEOTIDE SEQUENCE [LARGE SCALE GENOMIC DNA]</scope>
    <source>
        <strain evidence="7 8">R148</strain>
    </source>
</reference>
<gene>
    <name evidence="7" type="ORF">FKG95_11075</name>
</gene>
<protein>
    <submittedName>
        <fullName evidence="7">CvpA family protein</fullName>
    </submittedName>
</protein>
<evidence type="ECO:0000256" key="2">
    <source>
        <dbReference type="ARBA" id="ARBA00022692"/>
    </source>
</evidence>
<dbReference type="GO" id="GO:0016020">
    <property type="term" value="C:membrane"/>
    <property type="evidence" value="ECO:0007669"/>
    <property type="project" value="UniProtKB-SubCell"/>
</dbReference>
<dbReference type="InterPro" id="IPR052719">
    <property type="entry name" value="CvpA-like"/>
</dbReference>
<proteinExistence type="predicted"/>
<dbReference type="InterPro" id="IPR003825">
    <property type="entry name" value="Colicin-V_CvpA"/>
</dbReference>
<sequence>MDSLPINIADIAVIAVVVISGILALFRGLVHEVLAVGSWIGASFATLYGFSYALPYVKQVITVDLFAEVTTGILLFVSVLVILTIFTRMLSQRVKDSSLGPLDRTLGMLFGFVRGAAIVCLAWIGYTYAVPQQDHPVWIQEARTKPLVEQGAVMLNALIPEQYRSQAEDSARDAVDKAQDLQDANQTFQDIVSPRPKAEASEGEPEYNRLMREQMRRAIEAAGDQEPVREQAQ</sequence>
<dbReference type="PANTHER" id="PTHR36926:SF1">
    <property type="entry name" value="COLICIN V PRODUCTION PROTEIN"/>
    <property type="match status" value="1"/>
</dbReference>
<dbReference type="EMBL" id="VHSH01000003">
    <property type="protein sequence ID" value="TQV80691.1"/>
    <property type="molecule type" value="Genomic_DNA"/>
</dbReference>
<feature type="transmembrane region" description="Helical" evidence="6">
    <location>
        <begin position="6"/>
        <end position="26"/>
    </location>
</feature>